<dbReference type="EMBL" id="JACHFR010000002">
    <property type="protein sequence ID" value="MBB5218723.1"/>
    <property type="molecule type" value="Genomic_DNA"/>
</dbReference>
<organism evidence="2 3">
    <name type="scientific">Treponema rectale</name>
    <dbReference type="NCBI Taxonomy" id="744512"/>
    <lineage>
        <taxon>Bacteria</taxon>
        <taxon>Pseudomonadati</taxon>
        <taxon>Spirochaetota</taxon>
        <taxon>Spirochaetia</taxon>
        <taxon>Spirochaetales</taxon>
        <taxon>Treponemataceae</taxon>
        <taxon>Treponema</taxon>
    </lineage>
</organism>
<comment type="caution">
    <text evidence="2">The sequence shown here is derived from an EMBL/GenBank/DDBJ whole genome shotgun (WGS) entry which is preliminary data.</text>
</comment>
<dbReference type="Proteomes" id="UP000578697">
    <property type="component" value="Unassembled WGS sequence"/>
</dbReference>
<dbReference type="NCBIfam" id="NF047352">
    <property type="entry name" value="P_loop_sacsin"/>
    <property type="match status" value="1"/>
</dbReference>
<accession>A0A840SGR5</accession>
<gene>
    <name evidence="2" type="ORF">HNP77_001092</name>
</gene>
<feature type="domain" description="Sacsin/Nov" evidence="1">
    <location>
        <begin position="32"/>
        <end position="134"/>
    </location>
</feature>
<reference evidence="2 3" key="1">
    <citation type="submission" date="2020-08" db="EMBL/GenBank/DDBJ databases">
        <title>Genomic Encyclopedia of Type Strains, Phase IV (KMG-IV): sequencing the most valuable type-strain genomes for metagenomic binning, comparative biology and taxonomic classification.</title>
        <authorList>
            <person name="Goeker M."/>
        </authorList>
    </citation>
    <scope>NUCLEOTIDE SEQUENCE [LARGE SCALE GENOMIC DNA]</scope>
    <source>
        <strain evidence="2 3">DSM 103679</strain>
    </source>
</reference>
<protein>
    <recommendedName>
        <fullName evidence="1">Sacsin/Nov domain-containing protein</fullName>
    </recommendedName>
</protein>
<dbReference type="Gene3D" id="3.30.565.10">
    <property type="entry name" value="Histidine kinase-like ATPase, C-terminal domain"/>
    <property type="match status" value="1"/>
</dbReference>
<dbReference type="InterPro" id="IPR058210">
    <property type="entry name" value="SACS/Nov_dom"/>
</dbReference>
<dbReference type="PANTHER" id="PTHR32387">
    <property type="entry name" value="WU:FJ29H11"/>
    <property type="match status" value="1"/>
</dbReference>
<evidence type="ECO:0000313" key="2">
    <source>
        <dbReference type="EMBL" id="MBB5218723.1"/>
    </source>
</evidence>
<keyword evidence="3" id="KW-1185">Reference proteome</keyword>
<sequence length="1039" mass="122763">MKKSNFNTIEEMSKEKADWVVQTKKLNNFNGIKNTLTKLYTSSGHFIFELLQNAEDVYATEVKFELYTDRLVFEHNGSRPFDIDDINSITNIGDSTKEDDGNSIGKYGVGFKSVFEYTASPEIHSANYHFKIIDLFIPKSIDAYKDYDPSKTVIILPFNTEKNATTCYEEIKNSFNELESDVLLFLQNIAEITCVFEETKIKISRTNSYILDNCPKNVCRIQKSTFSGNNRKNTKPEFYKRFFKKIKVRNGTDEKKITIGIAFQVINSEKKNWKIFPIVKKDSSPGGEIFAYFPCKSEECKFCFHIHAPFALTVDREKLRENDEANIRVIECIGQLICESMEELKDVGLVSLELYKTLPNLKDDIDLGKYEKIRSKVITYFLNNPYILMSDGSYEDPHNKFIGSHNIQNLLSDEDLSLFYNVNQRKFWVKNPMQNNRDYNFLISLGIKEFGIVEFLKILIKKQRDEKEVFNTIIERFQNRNISWFVRLYSLMFDAWKSIETQFSRDSIRLLQLCYCNDEKLYPFEDCYLINSVSSMASESIHCVNIDCLISQETRHDLEYFFEDLVGIKEYELSDLIHNECRKFEEKSNKTIQESLMFYEFYKEDNSIIDILKQYKIFCSDNGVWDKAEFFYLSEELKDSCKNLSIYYDYYNLKVNEENKKIYNKSYSYPNMYKLNPEYKTFFYSDVDFSKFLDFLDIIGIYTSIVVWESPCKMNPMWLKIQENSEKFFGGNATETDVDYEIKYLDSFLKRSSKAVVFELIWNFLKSANLEWKNCEYSPAKKYLPKSYNSHIVLDLCNNEWVLQVTDDKTYFVKPEDACLSRLPEYYEKEYENSSIKEWLLLMNFGKNESQKNDSSLMEVDIDFVHLIKDLQNKGISKQRIVESMNILKNEDSNFIDEISDEMRNQSVRISKKQKELIESFLRSIYSDEDNRIHCQICKKTMPFKNKDGEDYFESVQLFSTELVQKEVKENYVALCPVCSAKMKVYYQYNKNSKKQLYDRIYHSQPNTNVFRINLDRDEEILFSECHISELKQSMNNKI</sequence>
<proteinExistence type="predicted"/>
<dbReference type="InterPro" id="IPR036890">
    <property type="entry name" value="HATPase_C_sf"/>
</dbReference>
<dbReference type="Pfam" id="PF25794">
    <property type="entry name" value="SACS"/>
    <property type="match status" value="1"/>
</dbReference>
<dbReference type="InterPro" id="IPR052957">
    <property type="entry name" value="Auxin_embryo_med"/>
</dbReference>
<name>A0A840SGR5_9SPIR</name>
<evidence type="ECO:0000259" key="1">
    <source>
        <dbReference type="Pfam" id="PF25794"/>
    </source>
</evidence>
<dbReference type="SUPFAM" id="SSF55874">
    <property type="entry name" value="ATPase domain of HSP90 chaperone/DNA topoisomerase II/histidine kinase"/>
    <property type="match status" value="1"/>
</dbReference>
<dbReference type="PANTHER" id="PTHR32387:SF0">
    <property type="entry name" value="PROTEIN NO VEIN"/>
    <property type="match status" value="1"/>
</dbReference>
<evidence type="ECO:0000313" key="3">
    <source>
        <dbReference type="Proteomes" id="UP000578697"/>
    </source>
</evidence>
<dbReference type="RefSeq" id="WP_184652168.1">
    <property type="nucleotide sequence ID" value="NZ_JACHFR010000002.1"/>
</dbReference>
<dbReference type="AlphaFoldDB" id="A0A840SGR5"/>